<keyword evidence="4" id="KW-1185">Reference proteome</keyword>
<gene>
    <name evidence="3" type="ORF">BEMITA_LOCUS12802</name>
</gene>
<reference evidence="3" key="1">
    <citation type="submission" date="2021-12" db="EMBL/GenBank/DDBJ databases">
        <authorList>
            <person name="King R."/>
        </authorList>
    </citation>
    <scope>NUCLEOTIDE SEQUENCE</scope>
</reference>
<organism evidence="3 4">
    <name type="scientific">Bemisia tabaci</name>
    <name type="common">Sweetpotato whitefly</name>
    <name type="synonym">Aleurodes tabaci</name>
    <dbReference type="NCBI Taxonomy" id="7038"/>
    <lineage>
        <taxon>Eukaryota</taxon>
        <taxon>Metazoa</taxon>
        <taxon>Ecdysozoa</taxon>
        <taxon>Arthropoda</taxon>
        <taxon>Hexapoda</taxon>
        <taxon>Insecta</taxon>
        <taxon>Pterygota</taxon>
        <taxon>Neoptera</taxon>
        <taxon>Paraneoptera</taxon>
        <taxon>Hemiptera</taxon>
        <taxon>Sternorrhyncha</taxon>
        <taxon>Aleyrodoidea</taxon>
        <taxon>Aleyrodidae</taxon>
        <taxon>Aleyrodinae</taxon>
        <taxon>Bemisia</taxon>
    </lineage>
</organism>
<feature type="chain" id="PRO_5040168121" evidence="2">
    <location>
        <begin position="28"/>
        <end position="242"/>
    </location>
</feature>
<protein>
    <submittedName>
        <fullName evidence="3">Uncharacterized protein</fullName>
    </submittedName>
</protein>
<feature type="compositionally biased region" description="Low complexity" evidence="1">
    <location>
        <begin position="39"/>
        <end position="56"/>
    </location>
</feature>
<dbReference type="EMBL" id="OU963869">
    <property type="protein sequence ID" value="CAH0394513.1"/>
    <property type="molecule type" value="Genomic_DNA"/>
</dbReference>
<proteinExistence type="predicted"/>
<evidence type="ECO:0000313" key="4">
    <source>
        <dbReference type="Proteomes" id="UP001152759"/>
    </source>
</evidence>
<feature type="compositionally biased region" description="Gly residues" evidence="1">
    <location>
        <begin position="83"/>
        <end position="93"/>
    </location>
</feature>
<evidence type="ECO:0000256" key="1">
    <source>
        <dbReference type="SAM" id="MobiDB-lite"/>
    </source>
</evidence>
<accession>A0A9P0ANT8</accession>
<keyword evidence="2" id="KW-0732">Signal</keyword>
<feature type="region of interest" description="Disordered" evidence="1">
    <location>
        <begin position="39"/>
        <end position="231"/>
    </location>
</feature>
<feature type="compositionally biased region" description="Basic and acidic residues" evidence="1">
    <location>
        <begin position="177"/>
        <end position="197"/>
    </location>
</feature>
<sequence length="242" mass="25908">MFRRHHPINAVCSTVCLLTTLQYFTESTKIVYSFPASGPSGSGAKSSSSSSQFVGAVKKREDLPGFDSEENFAPVKSYPGASSGDGGGGGGGPAYSVSSFSTGGDVAGFSTHIKHDVPRRGESPSASAPYHRSSNSEPEFYFPSPAERAEPSRLFKSLFAQEEDEPSASPLVSEASTDERRLEEIKKHMEEAERSFDDDGPSAGGAEGGSFNDEGFRSLNEEEEEDGVGCKNCNYAQFQMEH</sequence>
<feature type="compositionally biased region" description="Basic and acidic residues" evidence="1">
    <location>
        <begin position="113"/>
        <end position="122"/>
    </location>
</feature>
<dbReference type="AlphaFoldDB" id="A0A9P0ANT8"/>
<dbReference type="Proteomes" id="UP001152759">
    <property type="component" value="Chromosome 8"/>
</dbReference>
<evidence type="ECO:0000256" key="2">
    <source>
        <dbReference type="SAM" id="SignalP"/>
    </source>
</evidence>
<evidence type="ECO:0000313" key="3">
    <source>
        <dbReference type="EMBL" id="CAH0394513.1"/>
    </source>
</evidence>
<feature type="signal peptide" evidence="2">
    <location>
        <begin position="1"/>
        <end position="27"/>
    </location>
</feature>
<name>A0A9P0ANT8_BEMTA</name>